<dbReference type="PANTHER" id="PTHR24198:SF165">
    <property type="entry name" value="ANKYRIN REPEAT-CONTAINING PROTEIN-RELATED"/>
    <property type="match status" value="1"/>
</dbReference>
<dbReference type="Gene3D" id="1.25.40.20">
    <property type="entry name" value="Ankyrin repeat-containing domain"/>
    <property type="match status" value="2"/>
</dbReference>
<proteinExistence type="predicted"/>
<keyword evidence="6" id="KW-1185">Reference proteome</keyword>
<dbReference type="InterPro" id="IPR002110">
    <property type="entry name" value="Ankyrin_rpt"/>
</dbReference>
<dbReference type="SMART" id="SM00248">
    <property type="entry name" value="ANK"/>
    <property type="match status" value="4"/>
</dbReference>
<comment type="caution">
    <text evidence="5">The sequence shown here is derived from an EMBL/GenBank/DDBJ whole genome shotgun (WGS) entry which is preliminary data.</text>
</comment>
<accession>A0ABQ9F5C7</accession>
<evidence type="ECO:0000256" key="2">
    <source>
        <dbReference type="ARBA" id="ARBA00023043"/>
    </source>
</evidence>
<keyword evidence="1" id="KW-0677">Repeat</keyword>
<gene>
    <name evidence="5" type="ORF">KUTeg_010847</name>
</gene>
<feature type="repeat" description="ANK" evidence="3">
    <location>
        <begin position="455"/>
        <end position="487"/>
    </location>
</feature>
<dbReference type="SUPFAM" id="SSF48403">
    <property type="entry name" value="Ankyrin repeat"/>
    <property type="match status" value="1"/>
</dbReference>
<evidence type="ECO:0000313" key="5">
    <source>
        <dbReference type="EMBL" id="KAJ8311492.1"/>
    </source>
</evidence>
<keyword evidence="2 3" id="KW-0040">ANK repeat</keyword>
<evidence type="ECO:0000313" key="6">
    <source>
        <dbReference type="Proteomes" id="UP001217089"/>
    </source>
</evidence>
<feature type="region of interest" description="Disordered" evidence="4">
    <location>
        <begin position="1"/>
        <end position="30"/>
    </location>
</feature>
<evidence type="ECO:0000256" key="3">
    <source>
        <dbReference type="PROSITE-ProRule" id="PRU00023"/>
    </source>
</evidence>
<feature type="compositionally biased region" description="Low complexity" evidence="4">
    <location>
        <begin position="219"/>
        <end position="229"/>
    </location>
</feature>
<dbReference type="Pfam" id="PF12796">
    <property type="entry name" value="Ank_2"/>
    <property type="match status" value="1"/>
</dbReference>
<protein>
    <submittedName>
        <fullName evidence="5">Uncharacterized protein</fullName>
    </submittedName>
</protein>
<dbReference type="Proteomes" id="UP001217089">
    <property type="component" value="Unassembled WGS sequence"/>
</dbReference>
<sequence length="672" mass="75084">MIDPKNYSNSLLHTSSRSKSSVSPASLPGMDESIMTEMTGVGMNEQFFVTNDDNPEAMFDMLTLQSIRERYSDIDDNKVSSTEDISAAAISDQEFDNFVRDFPIDDSISECFAAASTDQIVPSVNVLTKNANSPSKQNKLKKKLVQRNGNEETILSDEDSRSSDSKRSKLIGNLFGRKNKAKDGYKPLKQTDTSTGNDITDAIIDACEHITKSYKKPKSSSASNSVTSDKSVKKEKIGKPLGNSDSNSEKSRTLSPNGSPNKALKNNEKVQLRKLPPLPDPEVLTTINKIKEVYPLPVQSLHDSLNRIAAKRAMHAGNSIFENIDNCSDEQLIQDLTSLPENDVIQQRDKHGNTILHRCILANKEDTALVLLANYPDLVLIVNNEGLTASDLIVKVGSLKCLKFLLETQYKSSEIETLARITNIAAENNQIESLKEIITYLLEHRSSQTLPTDLDGNTAAHVAAINGQLNCLQLLVENGFSLWNANKAGHRPMQLAIQNEHLECFHYLLMLECSQCLIRQATTEAVRAERLKSQRVSVQTSMQQLGQHLSRYYTQFNDALRNLLESRANILHSVDSVYSCTSNIVQNTELQHDEVLRNDIENLKAEMERLQDLLEFSPLATSSDILSRMVSGFQELLVSEKESSELDRDTDFKTEDALKEWSIFLWTGYMVP</sequence>
<dbReference type="EMBL" id="JARBDR010000496">
    <property type="protein sequence ID" value="KAJ8311492.1"/>
    <property type="molecule type" value="Genomic_DNA"/>
</dbReference>
<feature type="region of interest" description="Disordered" evidence="4">
    <location>
        <begin position="130"/>
        <end position="175"/>
    </location>
</feature>
<feature type="compositionally biased region" description="Basic and acidic residues" evidence="4">
    <location>
        <begin position="158"/>
        <end position="167"/>
    </location>
</feature>
<organism evidence="5 6">
    <name type="scientific">Tegillarca granosa</name>
    <name type="common">Malaysian cockle</name>
    <name type="synonym">Anadara granosa</name>
    <dbReference type="NCBI Taxonomy" id="220873"/>
    <lineage>
        <taxon>Eukaryota</taxon>
        <taxon>Metazoa</taxon>
        <taxon>Spiralia</taxon>
        <taxon>Lophotrochozoa</taxon>
        <taxon>Mollusca</taxon>
        <taxon>Bivalvia</taxon>
        <taxon>Autobranchia</taxon>
        <taxon>Pteriomorphia</taxon>
        <taxon>Arcoida</taxon>
        <taxon>Arcoidea</taxon>
        <taxon>Arcidae</taxon>
        <taxon>Tegillarca</taxon>
    </lineage>
</organism>
<reference evidence="5 6" key="1">
    <citation type="submission" date="2022-12" db="EMBL/GenBank/DDBJ databases">
        <title>Chromosome-level genome of Tegillarca granosa.</title>
        <authorList>
            <person name="Kim J."/>
        </authorList>
    </citation>
    <scope>NUCLEOTIDE SEQUENCE [LARGE SCALE GENOMIC DNA]</scope>
    <source>
        <strain evidence="5">Teg-2019</strain>
        <tissue evidence="5">Adductor muscle</tissue>
    </source>
</reference>
<dbReference type="PROSITE" id="PS50297">
    <property type="entry name" value="ANK_REP_REGION"/>
    <property type="match status" value="1"/>
</dbReference>
<evidence type="ECO:0000256" key="1">
    <source>
        <dbReference type="ARBA" id="ARBA00022737"/>
    </source>
</evidence>
<dbReference type="InterPro" id="IPR036770">
    <property type="entry name" value="Ankyrin_rpt-contain_sf"/>
</dbReference>
<name>A0ABQ9F5C7_TEGGR</name>
<evidence type="ECO:0000256" key="4">
    <source>
        <dbReference type="SAM" id="MobiDB-lite"/>
    </source>
</evidence>
<dbReference type="PANTHER" id="PTHR24198">
    <property type="entry name" value="ANKYRIN REPEAT AND PROTEIN KINASE DOMAIN-CONTAINING PROTEIN"/>
    <property type="match status" value="1"/>
</dbReference>
<feature type="region of interest" description="Disordered" evidence="4">
    <location>
        <begin position="213"/>
        <end position="278"/>
    </location>
</feature>
<feature type="compositionally biased region" description="Low complexity" evidence="4">
    <location>
        <begin position="8"/>
        <end position="27"/>
    </location>
</feature>
<dbReference type="PROSITE" id="PS50088">
    <property type="entry name" value="ANK_REPEAT"/>
    <property type="match status" value="1"/>
</dbReference>